<feature type="region of interest" description="Disordered" evidence="13">
    <location>
        <begin position="144"/>
        <end position="163"/>
    </location>
</feature>
<feature type="domain" description="Thioredoxin" evidence="15">
    <location>
        <begin position="159"/>
        <end position="275"/>
    </location>
</feature>
<proteinExistence type="inferred from homology"/>
<evidence type="ECO:0000256" key="12">
    <source>
        <dbReference type="RuleBase" id="RU004208"/>
    </source>
</evidence>
<dbReference type="InterPro" id="IPR013766">
    <property type="entry name" value="Thioredoxin_domain"/>
</dbReference>
<dbReference type="InterPro" id="IPR017937">
    <property type="entry name" value="Thioredoxin_CS"/>
</dbReference>
<comment type="similarity">
    <text evidence="3 12">Belongs to the protein disulfide isomerase family.</text>
</comment>
<evidence type="ECO:0000313" key="17">
    <source>
        <dbReference type="Proteomes" id="UP000728032"/>
    </source>
</evidence>
<keyword evidence="6" id="KW-0677">Repeat</keyword>
<dbReference type="PANTHER" id="PTHR45815:SF3">
    <property type="entry name" value="PROTEIN DISULFIDE-ISOMERASE A6"/>
    <property type="match status" value="1"/>
</dbReference>
<gene>
    <name evidence="16" type="ORF">ONB1V03_LOCUS7252</name>
</gene>
<keyword evidence="8" id="KW-1015">Disulfide bond</keyword>
<comment type="catalytic activity">
    <reaction evidence="1">
        <text>Catalyzes the rearrangement of -S-S- bonds in proteins.</text>
        <dbReference type="EC" id="5.3.4.1"/>
    </reaction>
</comment>
<dbReference type="PROSITE" id="PS51352">
    <property type="entry name" value="THIOREDOXIN_2"/>
    <property type="match status" value="2"/>
</dbReference>
<evidence type="ECO:0000256" key="11">
    <source>
        <dbReference type="ARBA" id="ARBA00067226"/>
    </source>
</evidence>
<keyword evidence="17" id="KW-1185">Reference proteome</keyword>
<dbReference type="SUPFAM" id="SSF52833">
    <property type="entry name" value="Thioredoxin-like"/>
    <property type="match status" value="3"/>
</dbReference>
<evidence type="ECO:0000256" key="8">
    <source>
        <dbReference type="ARBA" id="ARBA00023157"/>
    </source>
</evidence>
<dbReference type="GO" id="GO:0015035">
    <property type="term" value="F:protein-disulfide reductase activity"/>
    <property type="evidence" value="ECO:0007669"/>
    <property type="project" value="TreeGrafter"/>
</dbReference>
<feature type="domain" description="Thioredoxin" evidence="15">
    <location>
        <begin position="24"/>
        <end position="138"/>
    </location>
</feature>
<dbReference type="FunFam" id="3.40.30.10:FF:000032">
    <property type="entry name" value="Protein disulfide-isomerase A6 homolog"/>
    <property type="match status" value="1"/>
</dbReference>
<keyword evidence="10" id="KW-0676">Redox-active center</keyword>
<dbReference type="OrthoDB" id="10264505at2759"/>
<dbReference type="EMBL" id="CAJPVJ010003594">
    <property type="protein sequence ID" value="CAG2167755.1"/>
    <property type="molecule type" value="Genomic_DNA"/>
</dbReference>
<dbReference type="AlphaFoldDB" id="A0A7R9LWS9"/>
<sequence length="436" mass="47438">MHSFKDLVKVLSIVIVSLSQTCHSLYDKKSDVIELNPTNFESKVIDSTDIWIVEFFAPWCGHCKALVPEYTKAAAALKGVVKVGSVDADAHNSLGSRFGVRGFPTIKIFGANKKTPIDFNGARTAAGLIDAAFKELRRVVDSRVGGGSGGGSSSGGGGRKAGDKKDVVELTDANFEEKVLKSDDLWLVEFFAPWCGHCKSLEPIWAEAATELKGKVKVGALDATAHTITAGKYNIKGFPTIKMFASGKKDGSAEDYDGGRTTSDIVNWALDKVSESAPPPEVNQLINEDTFKACDGFQLCVISVLPHILDCQSKCRNEYIETLQKIGDNYKKNKWGYLWIEAMAQPEVEDALEIGGFGYPAMAVLNVRKMKYSLLRGSFSYDGINGFLRDLMYGRGSSSPIRGAKLPTIQTTEPWDGKDGQMPVVDEDIGVDHSEL</sequence>
<evidence type="ECO:0000256" key="4">
    <source>
        <dbReference type="ARBA" id="ARBA00012723"/>
    </source>
</evidence>
<evidence type="ECO:0000256" key="13">
    <source>
        <dbReference type="SAM" id="MobiDB-lite"/>
    </source>
</evidence>
<evidence type="ECO:0000256" key="6">
    <source>
        <dbReference type="ARBA" id="ARBA00022737"/>
    </source>
</evidence>
<dbReference type="FunFam" id="3.40.30.10:FF:000050">
    <property type="entry name" value="protein disulfide-isomerase A6 isoform X1"/>
    <property type="match status" value="1"/>
</dbReference>
<dbReference type="GO" id="GO:0034976">
    <property type="term" value="P:response to endoplasmic reticulum stress"/>
    <property type="evidence" value="ECO:0007669"/>
    <property type="project" value="TreeGrafter"/>
</dbReference>
<evidence type="ECO:0000256" key="7">
    <source>
        <dbReference type="ARBA" id="ARBA00022824"/>
    </source>
</evidence>
<evidence type="ECO:0000313" key="16">
    <source>
        <dbReference type="EMBL" id="CAD7649365.1"/>
    </source>
</evidence>
<evidence type="ECO:0000256" key="2">
    <source>
        <dbReference type="ARBA" id="ARBA00004319"/>
    </source>
</evidence>
<evidence type="ECO:0000256" key="14">
    <source>
        <dbReference type="SAM" id="SignalP"/>
    </source>
</evidence>
<evidence type="ECO:0000256" key="9">
    <source>
        <dbReference type="ARBA" id="ARBA00023235"/>
    </source>
</evidence>
<dbReference type="PANTHER" id="PTHR45815">
    <property type="entry name" value="PROTEIN DISULFIDE-ISOMERASE A6"/>
    <property type="match status" value="1"/>
</dbReference>
<organism evidence="16">
    <name type="scientific">Oppiella nova</name>
    <dbReference type="NCBI Taxonomy" id="334625"/>
    <lineage>
        <taxon>Eukaryota</taxon>
        <taxon>Metazoa</taxon>
        <taxon>Ecdysozoa</taxon>
        <taxon>Arthropoda</taxon>
        <taxon>Chelicerata</taxon>
        <taxon>Arachnida</taxon>
        <taxon>Acari</taxon>
        <taxon>Acariformes</taxon>
        <taxon>Sarcoptiformes</taxon>
        <taxon>Oribatida</taxon>
        <taxon>Brachypylina</taxon>
        <taxon>Oppioidea</taxon>
        <taxon>Oppiidae</taxon>
        <taxon>Oppiella</taxon>
    </lineage>
</organism>
<dbReference type="EC" id="5.3.4.1" evidence="4"/>
<dbReference type="CDD" id="cd02983">
    <property type="entry name" value="P5_C"/>
    <property type="match status" value="1"/>
</dbReference>
<reference evidence="16" key="1">
    <citation type="submission" date="2020-11" db="EMBL/GenBank/DDBJ databases">
        <authorList>
            <person name="Tran Van P."/>
        </authorList>
    </citation>
    <scope>NUCLEOTIDE SEQUENCE</scope>
</reference>
<name>A0A7R9LWS9_9ACAR</name>
<feature type="compositionally biased region" description="Gly residues" evidence="13">
    <location>
        <begin position="144"/>
        <end position="159"/>
    </location>
</feature>
<dbReference type="GO" id="GO:0005788">
    <property type="term" value="C:endoplasmic reticulum lumen"/>
    <property type="evidence" value="ECO:0007669"/>
    <property type="project" value="UniProtKB-SubCell"/>
</dbReference>
<dbReference type="Proteomes" id="UP000728032">
    <property type="component" value="Unassembled WGS sequence"/>
</dbReference>
<evidence type="ECO:0000256" key="3">
    <source>
        <dbReference type="ARBA" id="ARBA00006347"/>
    </source>
</evidence>
<keyword evidence="9" id="KW-0413">Isomerase</keyword>
<feature type="signal peptide" evidence="14">
    <location>
        <begin position="1"/>
        <end position="24"/>
    </location>
</feature>
<dbReference type="CDD" id="cd03001">
    <property type="entry name" value="PDI_a_P5"/>
    <property type="match status" value="2"/>
</dbReference>
<dbReference type="Pfam" id="PF00085">
    <property type="entry name" value="Thioredoxin"/>
    <property type="match status" value="2"/>
</dbReference>
<dbReference type="InterPro" id="IPR005788">
    <property type="entry name" value="PDI_thioredoxin-like_dom"/>
</dbReference>
<evidence type="ECO:0000256" key="10">
    <source>
        <dbReference type="ARBA" id="ARBA00023284"/>
    </source>
</evidence>
<feature type="chain" id="PRO_5035592398" description="Protein disulfide-isomerase A6 homolog" evidence="14">
    <location>
        <begin position="25"/>
        <end position="436"/>
    </location>
</feature>
<comment type="subcellular location">
    <subcellularLocation>
        <location evidence="2">Endoplasmic reticulum lumen</location>
    </subcellularLocation>
</comment>
<dbReference type="InterPro" id="IPR036249">
    <property type="entry name" value="Thioredoxin-like_sf"/>
</dbReference>
<dbReference type="PRINTS" id="PR00421">
    <property type="entry name" value="THIOREDOXIN"/>
</dbReference>
<evidence type="ECO:0000256" key="1">
    <source>
        <dbReference type="ARBA" id="ARBA00001182"/>
    </source>
</evidence>
<keyword evidence="7" id="KW-0256">Endoplasmic reticulum</keyword>
<dbReference type="NCBIfam" id="TIGR01126">
    <property type="entry name" value="pdi_dom"/>
    <property type="match status" value="2"/>
</dbReference>
<keyword evidence="5 14" id="KW-0732">Signal</keyword>
<dbReference type="GO" id="GO:0003756">
    <property type="term" value="F:protein disulfide isomerase activity"/>
    <property type="evidence" value="ECO:0007669"/>
    <property type="project" value="UniProtKB-EC"/>
</dbReference>
<dbReference type="PROSITE" id="PS00194">
    <property type="entry name" value="THIOREDOXIN_1"/>
    <property type="match status" value="2"/>
</dbReference>
<dbReference type="EMBL" id="OC918419">
    <property type="protein sequence ID" value="CAD7649365.1"/>
    <property type="molecule type" value="Genomic_DNA"/>
</dbReference>
<dbReference type="Gene3D" id="3.40.30.10">
    <property type="entry name" value="Glutaredoxin"/>
    <property type="match status" value="2"/>
</dbReference>
<protein>
    <recommendedName>
        <fullName evidence="11">Protein disulfide-isomerase A6 homolog</fullName>
        <ecNumber evidence="4">5.3.4.1</ecNumber>
    </recommendedName>
</protein>
<evidence type="ECO:0000259" key="15">
    <source>
        <dbReference type="PROSITE" id="PS51352"/>
    </source>
</evidence>
<accession>A0A7R9LWS9</accession>
<evidence type="ECO:0000256" key="5">
    <source>
        <dbReference type="ARBA" id="ARBA00022729"/>
    </source>
</evidence>